<dbReference type="Pfam" id="PF00107">
    <property type="entry name" value="ADH_zinc_N"/>
    <property type="match status" value="1"/>
</dbReference>
<evidence type="ECO:0000256" key="2">
    <source>
        <dbReference type="ARBA" id="ARBA00023002"/>
    </source>
</evidence>
<dbReference type="KEGG" id="sami:SAMIE_1004680"/>
<dbReference type="InterPro" id="IPR013154">
    <property type="entry name" value="ADH-like_N"/>
</dbReference>
<dbReference type="GO" id="GO:0003960">
    <property type="term" value="F:quinone reductase (NADPH) activity"/>
    <property type="evidence" value="ECO:0007669"/>
    <property type="project" value="InterPro"/>
</dbReference>
<dbReference type="SMART" id="SM00829">
    <property type="entry name" value="PKS_ER"/>
    <property type="match status" value="1"/>
</dbReference>
<dbReference type="InterPro" id="IPR011032">
    <property type="entry name" value="GroES-like_sf"/>
</dbReference>
<dbReference type="InterPro" id="IPR020843">
    <property type="entry name" value="ER"/>
</dbReference>
<dbReference type="EMBL" id="AP018664">
    <property type="protein sequence ID" value="BBD96967.1"/>
    <property type="molecule type" value="Genomic_DNA"/>
</dbReference>
<protein>
    <submittedName>
        <fullName evidence="4">Quinone oxidoreductase</fullName>
    </submittedName>
</protein>
<dbReference type="Proteomes" id="UP000279959">
    <property type="component" value="Chromosome"/>
</dbReference>
<dbReference type="InterPro" id="IPR002364">
    <property type="entry name" value="Quin_OxRdtase/zeta-crystal_CS"/>
</dbReference>
<dbReference type="SUPFAM" id="SSF50129">
    <property type="entry name" value="GroES-like"/>
    <property type="match status" value="1"/>
</dbReference>
<evidence type="ECO:0000259" key="3">
    <source>
        <dbReference type="SMART" id="SM00829"/>
    </source>
</evidence>
<dbReference type="GO" id="GO:0005829">
    <property type="term" value="C:cytosol"/>
    <property type="evidence" value="ECO:0007669"/>
    <property type="project" value="TreeGrafter"/>
</dbReference>
<dbReference type="AlphaFoldDB" id="A0A494W2X8"/>
<dbReference type="PANTHER" id="PTHR48106">
    <property type="entry name" value="QUINONE OXIDOREDUCTASE PIG3-RELATED"/>
    <property type="match status" value="1"/>
</dbReference>
<dbReference type="InterPro" id="IPR013149">
    <property type="entry name" value="ADH-like_C"/>
</dbReference>
<dbReference type="GO" id="GO:0070402">
    <property type="term" value="F:NADPH binding"/>
    <property type="evidence" value="ECO:0007669"/>
    <property type="project" value="TreeGrafter"/>
</dbReference>
<dbReference type="PROSITE" id="PS01162">
    <property type="entry name" value="QOR_ZETA_CRYSTAL"/>
    <property type="match status" value="1"/>
</dbReference>
<organism evidence="4 5">
    <name type="scientific">Sphingobium amiense</name>
    <dbReference type="NCBI Taxonomy" id="135719"/>
    <lineage>
        <taxon>Bacteria</taxon>
        <taxon>Pseudomonadati</taxon>
        <taxon>Pseudomonadota</taxon>
        <taxon>Alphaproteobacteria</taxon>
        <taxon>Sphingomonadales</taxon>
        <taxon>Sphingomonadaceae</taxon>
        <taxon>Sphingobium</taxon>
    </lineage>
</organism>
<dbReference type="CDD" id="cd05286">
    <property type="entry name" value="QOR2"/>
    <property type="match status" value="1"/>
</dbReference>
<dbReference type="GO" id="GO:0035925">
    <property type="term" value="F:mRNA 3'-UTR AU-rich region binding"/>
    <property type="evidence" value="ECO:0007669"/>
    <property type="project" value="TreeGrafter"/>
</dbReference>
<dbReference type="PANTHER" id="PTHR48106:SF13">
    <property type="entry name" value="QUINONE OXIDOREDUCTASE-RELATED"/>
    <property type="match status" value="1"/>
</dbReference>
<name>A0A494W2X8_9SPHN</name>
<sequence length="329" mass="33929">MKSVRFHKTGGPEVLVYEEVPDPEPGAGQILVRVEAVGMNFSDVLRRRGDAYPEPTPLPFTVGSEVAGTVAALGPGVEGPAVGTPVFVPARTGGYAQYVVVAASSAIPLPDGIKPVQATALVIQGLTALFALRNAGRLAEGEAVLIEAAAGGVGSFAVQLAKLLGAGTVIAAASSEAKRAKAISLGADAAVDYTDPTWAEQVRNLTGGRGVDVVLEMTGGDTVHRALDAMAPFARMVVYGLASGESVEVDPQRLMNLNQSVVGFYIGGFFANPDRIATGLSEIVAHVQAGRLELQIGGVMPLSRAADAHRLLEGRGSTGKLVLKPWDDA</sequence>
<dbReference type="GO" id="GO:0008270">
    <property type="term" value="F:zinc ion binding"/>
    <property type="evidence" value="ECO:0007669"/>
    <property type="project" value="InterPro"/>
</dbReference>
<evidence type="ECO:0000313" key="4">
    <source>
        <dbReference type="EMBL" id="BBD96967.1"/>
    </source>
</evidence>
<evidence type="ECO:0000313" key="5">
    <source>
        <dbReference type="Proteomes" id="UP000279959"/>
    </source>
</evidence>
<dbReference type="Gene3D" id="3.40.50.720">
    <property type="entry name" value="NAD(P)-binding Rossmann-like Domain"/>
    <property type="match status" value="1"/>
</dbReference>
<keyword evidence="1" id="KW-0521">NADP</keyword>
<accession>A0A494W2X8</accession>
<gene>
    <name evidence="4" type="ORF">SAMIE_1004680</name>
</gene>
<dbReference type="InterPro" id="IPR047618">
    <property type="entry name" value="QOR-like"/>
</dbReference>
<dbReference type="Pfam" id="PF08240">
    <property type="entry name" value="ADH_N"/>
    <property type="match status" value="1"/>
</dbReference>
<evidence type="ECO:0000256" key="1">
    <source>
        <dbReference type="ARBA" id="ARBA00022857"/>
    </source>
</evidence>
<dbReference type="Gene3D" id="3.90.180.10">
    <property type="entry name" value="Medium-chain alcohol dehydrogenases, catalytic domain"/>
    <property type="match status" value="1"/>
</dbReference>
<keyword evidence="2" id="KW-0560">Oxidoreductase</keyword>
<keyword evidence="5" id="KW-1185">Reference proteome</keyword>
<reference evidence="4 5" key="1">
    <citation type="submission" date="2018-05" db="EMBL/GenBank/DDBJ databases">
        <title>Complete Genome Sequence of the Nonylphenol-Degrading Bacterium Sphingobium amiense DSM 16289T.</title>
        <authorList>
            <person name="Ootsuka M."/>
            <person name="Nishizawa T."/>
            <person name="Ohta H."/>
        </authorList>
    </citation>
    <scope>NUCLEOTIDE SEQUENCE [LARGE SCALE GENOMIC DNA]</scope>
    <source>
        <strain evidence="4 5">DSM 16289</strain>
    </source>
</reference>
<dbReference type="SUPFAM" id="SSF51735">
    <property type="entry name" value="NAD(P)-binding Rossmann-fold domains"/>
    <property type="match status" value="1"/>
</dbReference>
<proteinExistence type="predicted"/>
<dbReference type="RefSeq" id="WP_066697894.1">
    <property type="nucleotide sequence ID" value="NZ_AP018664.1"/>
</dbReference>
<dbReference type="InterPro" id="IPR036291">
    <property type="entry name" value="NAD(P)-bd_dom_sf"/>
</dbReference>
<feature type="domain" description="Enoyl reductase (ER)" evidence="3">
    <location>
        <begin position="10"/>
        <end position="323"/>
    </location>
</feature>